<reference evidence="3" key="1">
    <citation type="submission" date="2016-10" db="EMBL/GenBank/DDBJ databases">
        <title>Sequence of Gallionella enrichment culture.</title>
        <authorList>
            <person name="Poehlein A."/>
            <person name="Muehling M."/>
            <person name="Daniel R."/>
        </authorList>
    </citation>
    <scope>NUCLEOTIDE SEQUENCE</scope>
</reference>
<dbReference type="Pfam" id="PF13229">
    <property type="entry name" value="Beta_helix"/>
    <property type="match status" value="1"/>
</dbReference>
<evidence type="ECO:0000259" key="2">
    <source>
        <dbReference type="Pfam" id="PF13229"/>
    </source>
</evidence>
<sequence>MNPLLLKLRHPLRLGLALAGALAVLHAAPATQNFDVRSFGAKGDGHTLDTAAINQAIDAAAAAGGGTVVFPAGTYASYSIHLRSNVGLYLDHGARILAADPPPVGAPGGYDAPEPNPSNEYQDFGHTHWHNSLIWGENVHDVSITGPGMIDGEGLSRGFGRKDVPPGLHHAWPKRTDVTPGVTGPFHPGPFGWPSAHDALPAGVGNKSIALKDCRNVILRDFTILHGGHFGILATAADNLTIDNLKIDTNRDGMDIDCCKNVRVSNCFVNSPYDDGICLKSSYGLGTKRATENVTITNCQVSGFVEGTLLDGTYKTEQNHRPTGRIKLGTEANGGFRNIAISNCVFDHCCGLALEEVDGGRMENVVVSNLSMRDIVNAPIYITLGARLRGPDHPAVGTARGIKISSVVATDVHSPQGVIIDGVPGHPVEDLSLSNILIRYAGQVATRPASYEVPSYVKAYPEPSVYKTLPAYGLFARNVHRLTLRDVTFQLDSPDARPALLLNHIDDAELVRVRADHAAGTPALVQQDVTGLVTRDCRDLTASP</sequence>
<dbReference type="SUPFAM" id="SSF51126">
    <property type="entry name" value="Pectin lyase-like"/>
    <property type="match status" value="1"/>
</dbReference>
<dbReference type="GO" id="GO:0033917">
    <property type="term" value="F:exo-poly-alpha-galacturonosidase activity"/>
    <property type="evidence" value="ECO:0007669"/>
    <property type="project" value="UniProtKB-EC"/>
</dbReference>
<feature type="domain" description="Right handed beta helix" evidence="2">
    <location>
        <begin position="206"/>
        <end position="305"/>
    </location>
</feature>
<dbReference type="PANTHER" id="PTHR31339:SF9">
    <property type="entry name" value="PLASMIN AND FIBRONECTIN-BINDING PROTEIN A"/>
    <property type="match status" value="1"/>
</dbReference>
<dbReference type="EC" id="3.2.1.82" evidence="3"/>
<dbReference type="Gene3D" id="2.160.20.10">
    <property type="entry name" value="Single-stranded right-handed beta-helix, Pectin lyase-like"/>
    <property type="match status" value="1"/>
</dbReference>
<evidence type="ECO:0000313" key="3">
    <source>
        <dbReference type="EMBL" id="OIR09282.1"/>
    </source>
</evidence>
<dbReference type="InterPro" id="IPR039448">
    <property type="entry name" value="Beta_helix"/>
</dbReference>
<dbReference type="InterPro" id="IPR012334">
    <property type="entry name" value="Pectin_lyas_fold"/>
</dbReference>
<dbReference type="InterPro" id="IPR024535">
    <property type="entry name" value="RHGA/B-epi-like_pectate_lyase"/>
</dbReference>
<protein>
    <submittedName>
        <fullName evidence="3">Exo-poly-alpha-D-galacturonosidase</fullName>
        <ecNumber evidence="3">3.2.1.82</ecNumber>
    </submittedName>
</protein>
<dbReference type="InterPro" id="IPR051801">
    <property type="entry name" value="GH28_Enzymes"/>
</dbReference>
<proteinExistence type="predicted"/>
<dbReference type="InterPro" id="IPR006626">
    <property type="entry name" value="PbH1"/>
</dbReference>
<dbReference type="AlphaFoldDB" id="A0A1J5SLD7"/>
<dbReference type="Pfam" id="PF12708">
    <property type="entry name" value="Pect-lyase_RHGA_epim"/>
    <property type="match status" value="1"/>
</dbReference>
<accession>A0A1J5SLD7</accession>
<feature type="domain" description="Rhamnogalacturonase A/B/Epimerase-like pectate lyase" evidence="1">
    <location>
        <begin position="35"/>
        <end position="85"/>
    </location>
</feature>
<keyword evidence="3" id="KW-0378">Hydrolase</keyword>
<gene>
    <name evidence="3" type="primary">pehX_5</name>
    <name evidence="3" type="ORF">GALL_85150</name>
</gene>
<comment type="caution">
    <text evidence="3">The sequence shown here is derived from an EMBL/GenBank/DDBJ whole genome shotgun (WGS) entry which is preliminary data.</text>
</comment>
<name>A0A1J5SLD7_9ZZZZ</name>
<dbReference type="PANTHER" id="PTHR31339">
    <property type="entry name" value="PECTIN LYASE-RELATED"/>
    <property type="match status" value="1"/>
</dbReference>
<dbReference type="EMBL" id="MLJW01000027">
    <property type="protein sequence ID" value="OIR09282.1"/>
    <property type="molecule type" value="Genomic_DNA"/>
</dbReference>
<dbReference type="InterPro" id="IPR011050">
    <property type="entry name" value="Pectin_lyase_fold/virulence"/>
</dbReference>
<dbReference type="SMART" id="SM00710">
    <property type="entry name" value="PbH1"/>
    <property type="match status" value="6"/>
</dbReference>
<organism evidence="3">
    <name type="scientific">mine drainage metagenome</name>
    <dbReference type="NCBI Taxonomy" id="410659"/>
    <lineage>
        <taxon>unclassified sequences</taxon>
        <taxon>metagenomes</taxon>
        <taxon>ecological metagenomes</taxon>
    </lineage>
</organism>
<evidence type="ECO:0000259" key="1">
    <source>
        <dbReference type="Pfam" id="PF12708"/>
    </source>
</evidence>
<keyword evidence="3" id="KW-0326">Glycosidase</keyword>